<dbReference type="Proteomes" id="UP000634919">
    <property type="component" value="Unassembled WGS sequence"/>
</dbReference>
<dbReference type="SUPFAM" id="SSF51126">
    <property type="entry name" value="Pectin lyase-like"/>
    <property type="match status" value="1"/>
</dbReference>
<comment type="caution">
    <text evidence="2">The sequence shown here is derived from an EMBL/GenBank/DDBJ whole genome shotgun (WGS) entry which is preliminary data.</text>
</comment>
<dbReference type="InterPro" id="IPR012334">
    <property type="entry name" value="Pectin_lyas_fold"/>
</dbReference>
<dbReference type="NCBIfam" id="TIGR03807">
    <property type="entry name" value="RR_fam_repeat"/>
    <property type="match status" value="1"/>
</dbReference>
<organism evidence="2 3">
    <name type="scientific">Comamonas avium</name>
    <dbReference type="NCBI Taxonomy" id="2762231"/>
    <lineage>
        <taxon>Bacteria</taxon>
        <taxon>Pseudomonadati</taxon>
        <taxon>Pseudomonadota</taxon>
        <taxon>Betaproteobacteria</taxon>
        <taxon>Burkholderiales</taxon>
        <taxon>Comamonadaceae</taxon>
        <taxon>Comamonas</taxon>
    </lineage>
</organism>
<feature type="domain" description="Right handed beta helix" evidence="1">
    <location>
        <begin position="18"/>
        <end position="135"/>
    </location>
</feature>
<feature type="domain" description="Right handed beta helix" evidence="1">
    <location>
        <begin position="142"/>
        <end position="282"/>
    </location>
</feature>
<evidence type="ECO:0000259" key="1">
    <source>
        <dbReference type="Pfam" id="PF13229"/>
    </source>
</evidence>
<dbReference type="SMART" id="SM00710">
    <property type="entry name" value="PbH1"/>
    <property type="match status" value="7"/>
</dbReference>
<dbReference type="InterPro" id="IPR011050">
    <property type="entry name" value="Pectin_lyase_fold/virulence"/>
</dbReference>
<dbReference type="InterPro" id="IPR039448">
    <property type="entry name" value="Beta_helix"/>
</dbReference>
<evidence type="ECO:0000313" key="2">
    <source>
        <dbReference type="EMBL" id="MBD7961650.1"/>
    </source>
</evidence>
<reference evidence="2 3" key="1">
    <citation type="submission" date="2020-08" db="EMBL/GenBank/DDBJ databases">
        <title>A Genomic Blueprint of the Chicken Gut Microbiome.</title>
        <authorList>
            <person name="Gilroy R."/>
            <person name="Ravi A."/>
            <person name="Getino M."/>
            <person name="Pursley I."/>
            <person name="Horton D.L."/>
            <person name="Alikhan N.-F."/>
            <person name="Baker D."/>
            <person name="Gharbi K."/>
            <person name="Hall N."/>
            <person name="Watson M."/>
            <person name="Adriaenssens E.M."/>
            <person name="Foster-Nyarko E."/>
            <person name="Jarju S."/>
            <person name="Secka A."/>
            <person name="Antonio M."/>
            <person name="Oren A."/>
            <person name="Chaudhuri R."/>
            <person name="La Ragione R.M."/>
            <person name="Hildebrand F."/>
            <person name="Pallen M.J."/>
        </authorList>
    </citation>
    <scope>NUCLEOTIDE SEQUENCE [LARGE SCALE GENOMIC DNA]</scope>
    <source>
        <strain evidence="2 3">Sa2CVA6</strain>
    </source>
</reference>
<accession>A0ABR8SDY8</accession>
<name>A0ABR8SDY8_9BURK</name>
<evidence type="ECO:0000313" key="3">
    <source>
        <dbReference type="Proteomes" id="UP000634919"/>
    </source>
</evidence>
<dbReference type="InterPro" id="IPR006626">
    <property type="entry name" value="PbH1"/>
</dbReference>
<dbReference type="Pfam" id="PF13229">
    <property type="entry name" value="Beta_helix"/>
    <property type="match status" value="2"/>
</dbReference>
<dbReference type="InterPro" id="IPR022444">
    <property type="entry name" value="Cofactor-bd_rpt"/>
</dbReference>
<dbReference type="Gene3D" id="2.160.20.10">
    <property type="entry name" value="Single-stranded right-handed beta-helix, Pectin lyase-like"/>
    <property type="match status" value="2"/>
</dbReference>
<gene>
    <name evidence="2" type="ORF">H9646_14335</name>
</gene>
<sequence length="375" mass="38835">MTFRKNRVRGSGPDYFSDISMRNTTGFTLGGTNVIVTGNLVTGTTQGGIITQGSQNVAVTCNTIHDLVNEHGLYPDTGLSAVVVSGNVIRNTGRHGTGIKVQLYDGFGLDANNINITGNSVYSSGNTAICVINTAPLPQRATSAVSVTGNSVYAAGQDGISLRYVRGAAVCGNSVYSSGRHGYEFIGCGGVTGTGNTTMNAEECGIFDAASGDMTYVGNTIINPGAGLRGVDYQVGIFVQDGTEHFIASNVVRGTESMSYAMWIAQGGESLTVIDNALSGGAEPSLRLHGGQIRFLLPGPMSSAQGDDAIYNLPSDLQRGTMPGELFGAAAPTSGTWRQGSRVHSLYPAPGGPMGWVCVNGGSPGGWRPFGRVET</sequence>
<dbReference type="RefSeq" id="WP_191724039.1">
    <property type="nucleotide sequence ID" value="NZ_JACSQK010000006.1"/>
</dbReference>
<proteinExistence type="predicted"/>
<protein>
    <submittedName>
        <fullName evidence="2">Right-handed parallel beta-helix repeat-containing protein</fullName>
    </submittedName>
</protein>
<dbReference type="EMBL" id="JACSQK010000006">
    <property type="protein sequence ID" value="MBD7961650.1"/>
    <property type="molecule type" value="Genomic_DNA"/>
</dbReference>
<keyword evidence="3" id="KW-1185">Reference proteome</keyword>